<evidence type="ECO:0000256" key="1">
    <source>
        <dbReference type="ARBA" id="ARBA00022723"/>
    </source>
</evidence>
<name>A0ABX1V9U6_9PLAN</name>
<dbReference type="InterPro" id="IPR011444">
    <property type="entry name" value="DUF1549"/>
</dbReference>
<feature type="domain" description="Cytochrome c" evidence="4">
    <location>
        <begin position="190"/>
        <end position="301"/>
    </location>
</feature>
<comment type="caution">
    <text evidence="5">The sequence shown here is derived from an EMBL/GenBank/DDBJ whole genome shotgun (WGS) entry which is preliminary data.</text>
</comment>
<dbReference type="PROSITE" id="PS51007">
    <property type="entry name" value="CYTC"/>
    <property type="match status" value="1"/>
</dbReference>
<evidence type="ECO:0000259" key="4">
    <source>
        <dbReference type="PROSITE" id="PS51007"/>
    </source>
</evidence>
<sequence>MSFFRPSRRWFGLVAVGVVSAVTFASARLDRSPGTPRVRHPVDAAAIDAFFETRWEEEDVTPAPEADDLIVLRRLSLALHGTIPSLEEIRAFEADAGPDRLDRWTDRMLSERRFADYWAERLARALVGVHEGNLILFRRDRFKAWLANRLHQDAPWDETVRRMIGGDGMWTAKPEVNFVTAEIENDVLDREALAGRTVRAFLGQRIDCAQCHDHPFAEWSQDDFEGLAAFYGRTQYGLTGVRDHVKKDGEPLEFTVQDRETLEDRVVMPAVPFAPDRLPETFAADSERRRAALAEWVTHADNRRFGRATANRVWGLLFGRAWSEPVDDLPDPEPLAPGEDGDLLDRLSATFTGPGEYRLKHLIRVITRSRAFRLSSAAPEANEDEYEAMARANALFPLTRLRPEQMIGAMTQAGSVRTLDADSPLFVRAIRFTRSVDFVRDYGDPGEEELTREPGTVPQALLRMNGNLPRELSKAQPFGAPSRLTWFAGPPPRQVEAAFLCVLSRRPAPAETAALVRYYEPTPGEAGYPIEDVYWTLFNAPEFSWNH</sequence>
<dbReference type="RefSeq" id="WP_171183600.1">
    <property type="nucleotide sequence ID" value="NZ_WTPX01000010.1"/>
</dbReference>
<dbReference type="PANTHER" id="PTHR35889:SF3">
    <property type="entry name" value="F-BOX DOMAIN-CONTAINING PROTEIN"/>
    <property type="match status" value="1"/>
</dbReference>
<dbReference type="PANTHER" id="PTHR35889">
    <property type="entry name" value="CYCLOINULO-OLIGOSACCHARIDE FRUCTANOTRANSFERASE-RELATED"/>
    <property type="match status" value="1"/>
</dbReference>
<accession>A0ABX1V9U6</accession>
<protein>
    <recommendedName>
        <fullName evidence="4">Cytochrome c domain-containing protein</fullName>
    </recommendedName>
</protein>
<dbReference type="Pfam" id="PF07583">
    <property type="entry name" value="PSCyt2"/>
    <property type="match status" value="1"/>
</dbReference>
<dbReference type="EMBL" id="WTPX01000010">
    <property type="protein sequence ID" value="NNJ24543.1"/>
    <property type="molecule type" value="Genomic_DNA"/>
</dbReference>
<dbReference type="InterPro" id="IPR022655">
    <property type="entry name" value="DUF1553"/>
</dbReference>
<evidence type="ECO:0000256" key="3">
    <source>
        <dbReference type="PROSITE-ProRule" id="PRU00433"/>
    </source>
</evidence>
<dbReference type="Proteomes" id="UP000609651">
    <property type="component" value="Unassembled WGS sequence"/>
</dbReference>
<dbReference type="InterPro" id="IPR009056">
    <property type="entry name" value="Cyt_c-like_dom"/>
</dbReference>
<organism evidence="5 6">
    <name type="scientific">Alienimonas chondri</name>
    <dbReference type="NCBI Taxonomy" id="2681879"/>
    <lineage>
        <taxon>Bacteria</taxon>
        <taxon>Pseudomonadati</taxon>
        <taxon>Planctomycetota</taxon>
        <taxon>Planctomycetia</taxon>
        <taxon>Planctomycetales</taxon>
        <taxon>Planctomycetaceae</taxon>
        <taxon>Alienimonas</taxon>
    </lineage>
</organism>
<reference evidence="5 6" key="1">
    <citation type="journal article" date="2020" name="Syst. Appl. Microbiol.">
        <title>Alienimonas chondri sp. nov., a novel planctomycete isolated from the biofilm of the red alga Chondrus crispus.</title>
        <authorList>
            <person name="Vitorino I."/>
            <person name="Albuquerque L."/>
            <person name="Wiegand S."/>
            <person name="Kallscheuer N."/>
            <person name="da Costa M.S."/>
            <person name="Lobo-da-Cunha A."/>
            <person name="Jogler C."/>
            <person name="Lage O.M."/>
        </authorList>
    </citation>
    <scope>NUCLEOTIDE SEQUENCE [LARGE SCALE GENOMIC DNA]</scope>
    <source>
        <strain evidence="5 6">LzC2</strain>
    </source>
</reference>
<gene>
    <name evidence="5" type="ORF">LzC2_06010</name>
</gene>
<keyword evidence="3" id="KW-0349">Heme</keyword>
<keyword evidence="2 3" id="KW-0408">Iron</keyword>
<evidence type="ECO:0000313" key="5">
    <source>
        <dbReference type="EMBL" id="NNJ24543.1"/>
    </source>
</evidence>
<dbReference type="Pfam" id="PF07587">
    <property type="entry name" value="PSD1"/>
    <property type="match status" value="1"/>
</dbReference>
<keyword evidence="1 3" id="KW-0479">Metal-binding</keyword>
<keyword evidence="6" id="KW-1185">Reference proteome</keyword>
<evidence type="ECO:0000256" key="2">
    <source>
        <dbReference type="ARBA" id="ARBA00023004"/>
    </source>
</evidence>
<evidence type="ECO:0000313" key="6">
    <source>
        <dbReference type="Proteomes" id="UP000609651"/>
    </source>
</evidence>
<proteinExistence type="predicted"/>